<feature type="chain" id="PRO_5046805690" evidence="2">
    <location>
        <begin position="20"/>
        <end position="222"/>
    </location>
</feature>
<sequence length="222" mass="24048">MKSFSILSATLLTLLSVSALSSPELIEREDIKENSIGNCHFHDTTQFCTDSHGTEGEIIPSPEKDQAPTSYSGCHSHDDQTFCLDSNGKEIEFVAVENEKEDEEEESHSHASYNVTGCHFHGDEQHCKHDEIEGTIVPSPEKSDGAPKSYSNCHAHGEKTFCLKEDGKEVEFVVESTNSTTSSAVSSTMGITSSVKTSSLNGAINVQGAFFLQFVALALALI</sequence>
<reference evidence="3 4" key="1">
    <citation type="submission" date="2024-01" db="EMBL/GenBank/DDBJ databases">
        <authorList>
            <consortium name="Genoscope - CEA"/>
            <person name="William W."/>
        </authorList>
    </citation>
    <scope>NUCLEOTIDE SEQUENCE [LARGE SCALE GENOMIC DNA]</scope>
    <source>
        <strain evidence="3 4">29B2s-10</strain>
    </source>
</reference>
<protein>
    <submittedName>
        <fullName evidence="3">Uncharacterized protein</fullName>
    </submittedName>
</protein>
<dbReference type="EMBL" id="OZ004256">
    <property type="protein sequence ID" value="CAK7905661.1"/>
    <property type="molecule type" value="Genomic_DNA"/>
</dbReference>
<evidence type="ECO:0000256" key="2">
    <source>
        <dbReference type="SAM" id="SignalP"/>
    </source>
</evidence>
<feature type="signal peptide" evidence="2">
    <location>
        <begin position="1"/>
        <end position="19"/>
    </location>
</feature>
<organism evidence="3 4">
    <name type="scientific">[Candida] anglica</name>
    <dbReference type="NCBI Taxonomy" id="148631"/>
    <lineage>
        <taxon>Eukaryota</taxon>
        <taxon>Fungi</taxon>
        <taxon>Dikarya</taxon>
        <taxon>Ascomycota</taxon>
        <taxon>Saccharomycotina</taxon>
        <taxon>Pichiomycetes</taxon>
        <taxon>Debaryomycetaceae</taxon>
        <taxon>Kurtzmaniella</taxon>
    </lineage>
</organism>
<evidence type="ECO:0000256" key="1">
    <source>
        <dbReference type="SAM" id="MobiDB-lite"/>
    </source>
</evidence>
<keyword evidence="4" id="KW-1185">Reference proteome</keyword>
<feature type="region of interest" description="Disordered" evidence="1">
    <location>
        <begin position="50"/>
        <end position="74"/>
    </location>
</feature>
<evidence type="ECO:0000313" key="3">
    <source>
        <dbReference type="EMBL" id="CAK7905661.1"/>
    </source>
</evidence>
<dbReference type="Proteomes" id="UP001497600">
    <property type="component" value="Chromosome D"/>
</dbReference>
<gene>
    <name evidence="3" type="ORF">CAAN4_D15104</name>
</gene>
<proteinExistence type="predicted"/>
<keyword evidence="2" id="KW-0732">Signal</keyword>
<evidence type="ECO:0000313" key="4">
    <source>
        <dbReference type="Proteomes" id="UP001497600"/>
    </source>
</evidence>
<accession>A0ABP0EEF3</accession>
<name>A0ABP0EEF3_9ASCO</name>